<feature type="region of interest" description="Disordered" evidence="1">
    <location>
        <begin position="1"/>
        <end position="55"/>
    </location>
</feature>
<organism evidence="2">
    <name type="scientific">Arundo donax</name>
    <name type="common">Giant reed</name>
    <name type="synonym">Donax arundinaceus</name>
    <dbReference type="NCBI Taxonomy" id="35708"/>
    <lineage>
        <taxon>Eukaryota</taxon>
        <taxon>Viridiplantae</taxon>
        <taxon>Streptophyta</taxon>
        <taxon>Embryophyta</taxon>
        <taxon>Tracheophyta</taxon>
        <taxon>Spermatophyta</taxon>
        <taxon>Magnoliopsida</taxon>
        <taxon>Liliopsida</taxon>
        <taxon>Poales</taxon>
        <taxon>Poaceae</taxon>
        <taxon>PACMAD clade</taxon>
        <taxon>Arundinoideae</taxon>
        <taxon>Arundineae</taxon>
        <taxon>Arundo</taxon>
    </lineage>
</organism>
<dbReference type="AlphaFoldDB" id="A0A0A8Z5K1"/>
<proteinExistence type="predicted"/>
<reference evidence="2" key="1">
    <citation type="submission" date="2014-09" db="EMBL/GenBank/DDBJ databases">
        <authorList>
            <person name="Magalhaes I.L.F."/>
            <person name="Oliveira U."/>
            <person name="Santos F.R."/>
            <person name="Vidigal T.H.D.A."/>
            <person name="Brescovit A.D."/>
            <person name="Santos A.J."/>
        </authorList>
    </citation>
    <scope>NUCLEOTIDE SEQUENCE</scope>
    <source>
        <tissue evidence="2">Shoot tissue taken approximately 20 cm above the soil surface</tissue>
    </source>
</reference>
<accession>A0A0A8Z5K1</accession>
<reference evidence="2" key="2">
    <citation type="journal article" date="2015" name="Data Brief">
        <title>Shoot transcriptome of the giant reed, Arundo donax.</title>
        <authorList>
            <person name="Barrero R.A."/>
            <person name="Guerrero F.D."/>
            <person name="Moolhuijzen P."/>
            <person name="Goolsby J.A."/>
            <person name="Tidwell J."/>
            <person name="Bellgard S.E."/>
            <person name="Bellgard M.I."/>
        </authorList>
    </citation>
    <scope>NUCLEOTIDE SEQUENCE</scope>
    <source>
        <tissue evidence="2">Shoot tissue taken approximately 20 cm above the soil surface</tissue>
    </source>
</reference>
<evidence type="ECO:0000256" key="1">
    <source>
        <dbReference type="SAM" id="MobiDB-lite"/>
    </source>
</evidence>
<sequence>MNFRCPHYFVTPLPVASPDSRESTTHQPTDSDGVKSPPHQSLDRNQDVPDRGTVL</sequence>
<name>A0A0A8Z5K1_ARUDO</name>
<dbReference type="EMBL" id="GBRH01265855">
    <property type="protein sequence ID" value="JAD32040.1"/>
    <property type="molecule type" value="Transcribed_RNA"/>
</dbReference>
<evidence type="ECO:0000313" key="2">
    <source>
        <dbReference type="EMBL" id="JAD32040.1"/>
    </source>
</evidence>
<protein>
    <submittedName>
        <fullName evidence="2">Uncharacterized protein</fullName>
    </submittedName>
</protein>
<feature type="compositionally biased region" description="Basic and acidic residues" evidence="1">
    <location>
        <begin position="41"/>
        <end position="55"/>
    </location>
</feature>